<evidence type="ECO:0000313" key="15">
    <source>
        <dbReference type="Proteomes" id="UP000001194"/>
    </source>
</evidence>
<dbReference type="InterPro" id="IPR049892">
    <property type="entry name" value="AA9"/>
</dbReference>
<dbReference type="HOGENOM" id="CLU_2574264_0_0_1"/>
<dbReference type="InterPro" id="IPR005103">
    <property type="entry name" value="AA9_LPMO"/>
</dbReference>
<comment type="catalytic activity">
    <reaction evidence="11">
        <text>[(1-&gt;4)-beta-D-glucosyl]n+m + reduced acceptor + O2 = 4-dehydro-beta-D-glucosyl-[(1-&gt;4)-beta-D-glucosyl]n-1 + [(1-&gt;4)-beta-D-glucosyl]m + acceptor + H2O.</text>
        <dbReference type="EC" id="1.14.99.56"/>
    </reaction>
</comment>
<evidence type="ECO:0000256" key="2">
    <source>
        <dbReference type="ARBA" id="ARBA00022723"/>
    </source>
</evidence>
<evidence type="ECO:0000256" key="6">
    <source>
        <dbReference type="ARBA" id="ARBA00023033"/>
    </source>
</evidence>
<dbReference type="GO" id="GO:0016787">
    <property type="term" value="F:hydrolase activity"/>
    <property type="evidence" value="ECO:0007669"/>
    <property type="project" value="UniProtKB-KW"/>
</dbReference>
<comment type="similarity">
    <text evidence="10">Belongs to the polysaccharide monooxygenase AA9 family.</text>
</comment>
<dbReference type="PANTHER" id="PTHR33353:SF6">
    <property type="entry name" value="ENDOGLUCANASE IV"/>
    <property type="match status" value="1"/>
</dbReference>
<evidence type="ECO:0000256" key="4">
    <source>
        <dbReference type="ARBA" id="ARBA00023002"/>
    </source>
</evidence>
<dbReference type="Pfam" id="PF03443">
    <property type="entry name" value="AA9"/>
    <property type="match status" value="1"/>
</dbReference>
<evidence type="ECO:0000256" key="9">
    <source>
        <dbReference type="ARBA" id="ARBA00023326"/>
    </source>
</evidence>
<evidence type="ECO:0000256" key="7">
    <source>
        <dbReference type="ARBA" id="ARBA00023157"/>
    </source>
</evidence>
<accession>B0DEE6</accession>
<evidence type="ECO:0000256" key="3">
    <source>
        <dbReference type="ARBA" id="ARBA00023001"/>
    </source>
</evidence>
<gene>
    <name evidence="14" type="ORF">LACBIDRAFT_299278</name>
</gene>
<dbReference type="STRING" id="486041.B0DEE6"/>
<evidence type="ECO:0000256" key="10">
    <source>
        <dbReference type="ARBA" id="ARBA00044502"/>
    </source>
</evidence>
<sequence>MKIQLPSNLAPGNYFVCHEIIALHLATSLSGAEFYPACLQLMVGASGTEVPDPSGLVSFVGKGLVYPQPMEERLYITGNRT</sequence>
<dbReference type="InParanoid" id="B0DEE6"/>
<keyword evidence="15" id="KW-1185">Reference proteome</keyword>
<keyword evidence="3" id="KW-0136">Cellulose degradation</keyword>
<keyword evidence="5" id="KW-0186">Copper</keyword>
<evidence type="ECO:0000313" key="14">
    <source>
        <dbReference type="EMBL" id="EDR06919.1"/>
    </source>
</evidence>
<evidence type="ECO:0000259" key="13">
    <source>
        <dbReference type="Pfam" id="PF03443"/>
    </source>
</evidence>
<dbReference type="Gene3D" id="2.70.50.70">
    <property type="match status" value="1"/>
</dbReference>
<dbReference type="OrthoDB" id="4849160at2759"/>
<keyword evidence="2" id="KW-0479">Metal-binding</keyword>
<name>B0DEE6_LACBS</name>
<keyword evidence="14" id="KW-0378">Hydrolase</keyword>
<dbReference type="PANTHER" id="PTHR33353">
    <property type="entry name" value="PUTATIVE (AFU_ORTHOLOGUE AFUA_1G12560)-RELATED"/>
    <property type="match status" value="1"/>
</dbReference>
<evidence type="ECO:0000256" key="11">
    <source>
        <dbReference type="ARBA" id="ARBA00045077"/>
    </source>
</evidence>
<keyword evidence="6" id="KW-0503">Monooxygenase</keyword>
<keyword evidence="8" id="KW-0119">Carbohydrate metabolism</keyword>
<dbReference type="Proteomes" id="UP000001194">
    <property type="component" value="Unassembled WGS sequence"/>
</dbReference>
<evidence type="ECO:0000256" key="1">
    <source>
        <dbReference type="ARBA" id="ARBA00001973"/>
    </source>
</evidence>
<protein>
    <recommendedName>
        <fullName evidence="12">lytic cellulose monooxygenase (C4-dehydrogenating)</fullName>
        <ecNumber evidence="12">1.14.99.56</ecNumber>
    </recommendedName>
</protein>
<reference evidence="14 15" key="1">
    <citation type="journal article" date="2008" name="Nature">
        <title>The genome of Laccaria bicolor provides insights into mycorrhizal symbiosis.</title>
        <authorList>
            <person name="Martin F."/>
            <person name="Aerts A."/>
            <person name="Ahren D."/>
            <person name="Brun A."/>
            <person name="Danchin E.G.J."/>
            <person name="Duchaussoy F."/>
            <person name="Gibon J."/>
            <person name="Kohler A."/>
            <person name="Lindquist E."/>
            <person name="Pereda V."/>
            <person name="Salamov A."/>
            <person name="Shapiro H.J."/>
            <person name="Wuyts J."/>
            <person name="Blaudez D."/>
            <person name="Buee M."/>
            <person name="Brokstein P."/>
            <person name="Canbaeck B."/>
            <person name="Cohen D."/>
            <person name="Courty P.E."/>
            <person name="Coutinho P.M."/>
            <person name="Delaruelle C."/>
            <person name="Detter J.C."/>
            <person name="Deveau A."/>
            <person name="DiFazio S."/>
            <person name="Duplessis S."/>
            <person name="Fraissinet-Tachet L."/>
            <person name="Lucic E."/>
            <person name="Frey-Klett P."/>
            <person name="Fourrey C."/>
            <person name="Feussner I."/>
            <person name="Gay G."/>
            <person name="Grimwood J."/>
            <person name="Hoegger P.J."/>
            <person name="Jain P."/>
            <person name="Kilaru S."/>
            <person name="Labbe J."/>
            <person name="Lin Y.C."/>
            <person name="Legue V."/>
            <person name="Le Tacon F."/>
            <person name="Marmeisse R."/>
            <person name="Melayah D."/>
            <person name="Montanini B."/>
            <person name="Muratet M."/>
            <person name="Nehls U."/>
            <person name="Niculita-Hirzel H."/>
            <person name="Oudot-Le Secq M.P."/>
            <person name="Peter M."/>
            <person name="Quesneville H."/>
            <person name="Rajashekar B."/>
            <person name="Reich M."/>
            <person name="Rouhier N."/>
            <person name="Schmutz J."/>
            <person name="Yin T."/>
            <person name="Chalot M."/>
            <person name="Henrissat B."/>
            <person name="Kuees U."/>
            <person name="Lucas S."/>
            <person name="Van de Peer Y."/>
            <person name="Podila G.K."/>
            <person name="Polle A."/>
            <person name="Pukkila P.J."/>
            <person name="Richardson P.M."/>
            <person name="Rouze P."/>
            <person name="Sanders I.R."/>
            <person name="Stajich J.E."/>
            <person name="Tunlid A."/>
            <person name="Tuskan G."/>
            <person name="Grigoriev I.V."/>
        </authorList>
    </citation>
    <scope>NUCLEOTIDE SEQUENCE [LARGE SCALE GENOMIC DNA]</scope>
    <source>
        <strain evidence="15">S238N-H82 / ATCC MYA-4686</strain>
    </source>
</reference>
<feature type="domain" description="Auxiliary Activity family 9 catalytic" evidence="13">
    <location>
        <begin position="2"/>
        <end position="61"/>
    </location>
</feature>
<evidence type="ECO:0000256" key="12">
    <source>
        <dbReference type="ARBA" id="ARBA00047174"/>
    </source>
</evidence>
<keyword evidence="9" id="KW-0624">Polysaccharide degradation</keyword>
<proteinExistence type="inferred from homology"/>
<dbReference type="GO" id="GO:0030245">
    <property type="term" value="P:cellulose catabolic process"/>
    <property type="evidence" value="ECO:0007669"/>
    <property type="project" value="UniProtKB-KW"/>
</dbReference>
<keyword evidence="7" id="KW-1015">Disulfide bond</keyword>
<comment type="cofactor">
    <cofactor evidence="1">
        <name>Cu(2+)</name>
        <dbReference type="ChEBI" id="CHEBI:29036"/>
    </cofactor>
</comment>
<dbReference type="KEGG" id="lbc:LACBIDRAFT_299278"/>
<dbReference type="GO" id="GO:0004497">
    <property type="term" value="F:monooxygenase activity"/>
    <property type="evidence" value="ECO:0007669"/>
    <property type="project" value="UniProtKB-KW"/>
</dbReference>
<dbReference type="GeneID" id="6078019"/>
<evidence type="ECO:0000256" key="8">
    <source>
        <dbReference type="ARBA" id="ARBA00023277"/>
    </source>
</evidence>
<dbReference type="EMBL" id="DS547106">
    <property type="protein sequence ID" value="EDR06919.1"/>
    <property type="molecule type" value="Genomic_DNA"/>
</dbReference>
<organism evidence="15">
    <name type="scientific">Laccaria bicolor (strain S238N-H82 / ATCC MYA-4686)</name>
    <name type="common">Bicoloured deceiver</name>
    <name type="synonym">Laccaria laccata var. bicolor</name>
    <dbReference type="NCBI Taxonomy" id="486041"/>
    <lineage>
        <taxon>Eukaryota</taxon>
        <taxon>Fungi</taxon>
        <taxon>Dikarya</taxon>
        <taxon>Basidiomycota</taxon>
        <taxon>Agaricomycotina</taxon>
        <taxon>Agaricomycetes</taxon>
        <taxon>Agaricomycetidae</taxon>
        <taxon>Agaricales</taxon>
        <taxon>Agaricineae</taxon>
        <taxon>Hydnangiaceae</taxon>
        <taxon>Laccaria</taxon>
    </lineage>
</organism>
<dbReference type="EC" id="1.14.99.56" evidence="12"/>
<keyword evidence="4" id="KW-0560">Oxidoreductase</keyword>
<dbReference type="AlphaFoldDB" id="B0DEE6"/>
<dbReference type="GO" id="GO:0046872">
    <property type="term" value="F:metal ion binding"/>
    <property type="evidence" value="ECO:0007669"/>
    <property type="project" value="UniProtKB-KW"/>
</dbReference>
<dbReference type="RefSeq" id="XP_001882292.1">
    <property type="nucleotide sequence ID" value="XM_001882257.1"/>
</dbReference>
<evidence type="ECO:0000256" key="5">
    <source>
        <dbReference type="ARBA" id="ARBA00023008"/>
    </source>
</evidence>